<dbReference type="AlphaFoldDB" id="A0A699JT94"/>
<dbReference type="GO" id="GO:0042132">
    <property type="term" value="F:fructose 1,6-bisphosphate 1-phosphatase activity"/>
    <property type="evidence" value="ECO:0007669"/>
    <property type="project" value="TreeGrafter"/>
</dbReference>
<gene>
    <name evidence="7" type="ORF">Tci_628293</name>
</gene>
<proteinExistence type="inferred from homology"/>
<feature type="non-terminal residue" evidence="7">
    <location>
        <position position="1"/>
    </location>
</feature>
<organism evidence="7">
    <name type="scientific">Tanacetum cinerariifolium</name>
    <name type="common">Dalmatian daisy</name>
    <name type="synonym">Chrysanthemum cinerariifolium</name>
    <dbReference type="NCBI Taxonomy" id="118510"/>
    <lineage>
        <taxon>Eukaryota</taxon>
        <taxon>Viridiplantae</taxon>
        <taxon>Streptophyta</taxon>
        <taxon>Embryophyta</taxon>
        <taxon>Tracheophyta</taxon>
        <taxon>Spermatophyta</taxon>
        <taxon>Magnoliopsida</taxon>
        <taxon>eudicotyledons</taxon>
        <taxon>Gunneridae</taxon>
        <taxon>Pentapetalae</taxon>
        <taxon>asterids</taxon>
        <taxon>campanulids</taxon>
        <taxon>Asterales</taxon>
        <taxon>Asteraceae</taxon>
        <taxon>Asteroideae</taxon>
        <taxon>Anthemideae</taxon>
        <taxon>Anthemidinae</taxon>
        <taxon>Tanacetum</taxon>
    </lineage>
</organism>
<evidence type="ECO:0000313" key="7">
    <source>
        <dbReference type="EMBL" id="GFA56321.1"/>
    </source>
</evidence>
<comment type="pathway">
    <text evidence="4">Carbohydrate biosynthesis.</text>
</comment>
<keyword evidence="2" id="KW-0378">Hydrolase</keyword>
<dbReference type="InterPro" id="IPR033391">
    <property type="entry name" value="FBPase_N"/>
</dbReference>
<dbReference type="GO" id="GO:0005986">
    <property type="term" value="P:sucrose biosynthetic process"/>
    <property type="evidence" value="ECO:0007669"/>
    <property type="project" value="TreeGrafter"/>
</dbReference>
<dbReference type="PANTHER" id="PTHR11556">
    <property type="entry name" value="FRUCTOSE-1,6-BISPHOSPHATASE-RELATED"/>
    <property type="match status" value="1"/>
</dbReference>
<name>A0A699JT94_TANCI</name>
<dbReference type="GO" id="GO:0006094">
    <property type="term" value="P:gluconeogenesis"/>
    <property type="evidence" value="ECO:0007669"/>
    <property type="project" value="TreeGrafter"/>
</dbReference>
<evidence type="ECO:0000256" key="2">
    <source>
        <dbReference type="ARBA" id="ARBA00022801"/>
    </source>
</evidence>
<sequence>VLPWVKEKQIDDDIDQKNDGSSIVDINFTVGTIFVVWHGDNLTGVTGGDQLAAAVGIYRPQTTYVIAIKGFPGTHKFLLLGEEQYTLRYTGRMVLDVNQIIVKEKVEFSNAISPSTKGKLSLHFEVAPLRLWIENVGGYNSDETCLQPCDGHDLFE</sequence>
<feature type="domain" description="Fructose-1-6-bisphosphatase class I N-terminal" evidence="5">
    <location>
        <begin position="19"/>
        <end position="81"/>
    </location>
</feature>
<dbReference type="GO" id="GO:0005737">
    <property type="term" value="C:cytoplasm"/>
    <property type="evidence" value="ECO:0007669"/>
    <property type="project" value="TreeGrafter"/>
</dbReference>
<dbReference type="InterPro" id="IPR044015">
    <property type="entry name" value="FBPase_C_dom"/>
</dbReference>
<keyword evidence="3" id="KW-0119">Carbohydrate metabolism</keyword>
<dbReference type="GO" id="GO:0006002">
    <property type="term" value="P:fructose 6-phosphate metabolic process"/>
    <property type="evidence" value="ECO:0007669"/>
    <property type="project" value="TreeGrafter"/>
</dbReference>
<dbReference type="GO" id="GO:0006000">
    <property type="term" value="P:fructose metabolic process"/>
    <property type="evidence" value="ECO:0007669"/>
    <property type="project" value="TreeGrafter"/>
</dbReference>
<evidence type="ECO:0000256" key="4">
    <source>
        <dbReference type="ARBA" id="ARBA00024331"/>
    </source>
</evidence>
<comment type="caution">
    <text evidence="7">The sequence shown here is derived from an EMBL/GenBank/DDBJ whole genome shotgun (WGS) entry which is preliminary data.</text>
</comment>
<dbReference type="Pfam" id="PF18913">
    <property type="entry name" value="FBPase_C"/>
    <property type="match status" value="1"/>
</dbReference>
<comment type="similarity">
    <text evidence="1">Belongs to the FBPase class 1 family.</text>
</comment>
<dbReference type="Gene3D" id="3.30.540.10">
    <property type="entry name" value="Fructose-1,6-Bisphosphatase, subunit A, domain 1"/>
    <property type="match status" value="1"/>
</dbReference>
<dbReference type="GO" id="GO:0030388">
    <property type="term" value="P:fructose 1,6-bisphosphate metabolic process"/>
    <property type="evidence" value="ECO:0007669"/>
    <property type="project" value="TreeGrafter"/>
</dbReference>
<reference evidence="7" key="1">
    <citation type="journal article" date="2019" name="Sci. Rep.">
        <title>Draft genome of Tanacetum cinerariifolium, the natural source of mosquito coil.</title>
        <authorList>
            <person name="Yamashiro T."/>
            <person name="Shiraishi A."/>
            <person name="Satake H."/>
            <person name="Nakayama K."/>
        </authorList>
    </citation>
    <scope>NUCLEOTIDE SEQUENCE</scope>
</reference>
<dbReference type="PANTHER" id="PTHR11556:SF35">
    <property type="entry name" value="SEDOHEPTULOSE-1,7-BISPHOSPHATASE, CHLOROPLASTIC"/>
    <property type="match status" value="1"/>
</dbReference>
<feature type="domain" description="Fructose-1-6-bisphosphatase class 1 C-terminal" evidence="6">
    <location>
        <begin position="83"/>
        <end position="144"/>
    </location>
</feature>
<dbReference type="InterPro" id="IPR000146">
    <property type="entry name" value="FBPase_class-1"/>
</dbReference>
<accession>A0A699JT94</accession>
<evidence type="ECO:0000259" key="6">
    <source>
        <dbReference type="Pfam" id="PF18913"/>
    </source>
</evidence>
<dbReference type="EMBL" id="BKCJ010446240">
    <property type="protein sequence ID" value="GFA56321.1"/>
    <property type="molecule type" value="Genomic_DNA"/>
</dbReference>
<evidence type="ECO:0000256" key="3">
    <source>
        <dbReference type="ARBA" id="ARBA00023277"/>
    </source>
</evidence>
<evidence type="ECO:0000256" key="1">
    <source>
        <dbReference type="ARBA" id="ARBA00010941"/>
    </source>
</evidence>
<evidence type="ECO:0000259" key="5">
    <source>
        <dbReference type="Pfam" id="PF00316"/>
    </source>
</evidence>
<protein>
    <submittedName>
        <fullName evidence="7">Sedoheptulose-1,7-bisphosphatase, chloroplastic-like</fullName>
    </submittedName>
</protein>
<dbReference type="Pfam" id="PF00316">
    <property type="entry name" value="FBPase"/>
    <property type="match status" value="1"/>
</dbReference>
<dbReference type="SUPFAM" id="SSF56655">
    <property type="entry name" value="Carbohydrate phosphatase"/>
    <property type="match status" value="1"/>
</dbReference>